<dbReference type="InterPro" id="IPR019775">
    <property type="entry name" value="WD40_repeat_CS"/>
</dbReference>
<accession>D7FSW0</accession>
<dbReference type="Pfam" id="PF00400">
    <property type="entry name" value="WD40"/>
    <property type="match status" value="3"/>
</dbReference>
<dbReference type="AlphaFoldDB" id="D7FSW0"/>
<proteinExistence type="predicted"/>
<evidence type="ECO:0000313" key="5">
    <source>
        <dbReference type="Proteomes" id="UP000002630"/>
    </source>
</evidence>
<organism evidence="4 5">
    <name type="scientific">Ectocarpus siliculosus</name>
    <name type="common">Brown alga</name>
    <name type="synonym">Conferva siliculosa</name>
    <dbReference type="NCBI Taxonomy" id="2880"/>
    <lineage>
        <taxon>Eukaryota</taxon>
        <taxon>Sar</taxon>
        <taxon>Stramenopiles</taxon>
        <taxon>Ochrophyta</taxon>
        <taxon>PX clade</taxon>
        <taxon>Phaeophyceae</taxon>
        <taxon>Ectocarpales</taxon>
        <taxon>Ectocarpaceae</taxon>
        <taxon>Ectocarpus</taxon>
    </lineage>
</organism>
<dbReference type="PANTHER" id="PTHR19879:SF9">
    <property type="entry name" value="TRANSCRIPTION INITIATION FACTOR TFIID SUBUNIT 5"/>
    <property type="match status" value="1"/>
</dbReference>
<sequence length="432" mass="45109">MSSTTFEERKSVALAACFNDKRCHRRLIGHRARTFDFQFHPTEDAAISASEDGTARVWDLSSGKCAKSLEGHNKKHEVLRACWAPPGAANDSVSVATGSADGIVRLWGIRHGDGRDEKSGVDRYQSLKVVGQLRHRNEAKGLDGQVYSCHFIPDPSGGAPPSSAAAMCLLTASDSSVHLWDVETRKRVSSRALSKVGAHSIGGERNPDDLAFVFDAKPRPGSGSSVLAVALSDGTVRVGDVLQQGEKAAVLRGVTDTHLTSLAWSDDGTVLASCGGNGTITVWDTRTWTARSVLWGHSRPVYGAAFYSCAGNGGGGAAAAAAAATTSGQDCPPQLLLSWSSDETVCAWDTGRATGDATAPLATLSVEEGFPVYSCSVSADGRRFALAGGGGDEKSAGFLGVPIKLVDLSDEARAKDGKESFADNGSNEPAQG</sequence>
<evidence type="ECO:0000256" key="2">
    <source>
        <dbReference type="ARBA" id="ARBA00022737"/>
    </source>
</evidence>
<dbReference type="InterPro" id="IPR015943">
    <property type="entry name" value="WD40/YVTN_repeat-like_dom_sf"/>
</dbReference>
<evidence type="ECO:0000256" key="3">
    <source>
        <dbReference type="PROSITE-ProRule" id="PRU00221"/>
    </source>
</evidence>
<dbReference type="OrthoDB" id="538223at2759"/>
<gene>
    <name evidence="4" type="ORF">Esi_0241_0002</name>
</gene>
<dbReference type="SUPFAM" id="SSF50978">
    <property type="entry name" value="WD40 repeat-like"/>
    <property type="match status" value="1"/>
</dbReference>
<dbReference type="PANTHER" id="PTHR19879">
    <property type="entry name" value="TRANSCRIPTION INITIATION FACTOR TFIID"/>
    <property type="match status" value="1"/>
</dbReference>
<dbReference type="InParanoid" id="D7FSW0"/>
<dbReference type="Proteomes" id="UP000002630">
    <property type="component" value="Unassembled WGS sequence"/>
</dbReference>
<keyword evidence="1 3" id="KW-0853">WD repeat</keyword>
<dbReference type="SMART" id="SM00320">
    <property type="entry name" value="WD40"/>
    <property type="match status" value="7"/>
</dbReference>
<protein>
    <submittedName>
        <fullName evidence="4">Uncharacterized protein</fullName>
    </submittedName>
</protein>
<dbReference type="STRING" id="2880.D7FSW0"/>
<feature type="repeat" description="WD" evidence="3">
    <location>
        <begin position="259"/>
        <end position="287"/>
    </location>
</feature>
<evidence type="ECO:0000256" key="1">
    <source>
        <dbReference type="ARBA" id="ARBA00022574"/>
    </source>
</evidence>
<evidence type="ECO:0000313" key="4">
    <source>
        <dbReference type="EMBL" id="CBJ31251.1"/>
    </source>
</evidence>
<dbReference type="InterPro" id="IPR001680">
    <property type="entry name" value="WD40_rpt"/>
</dbReference>
<keyword evidence="5" id="KW-1185">Reference proteome</keyword>
<dbReference type="Gene3D" id="2.130.10.10">
    <property type="entry name" value="YVTN repeat-like/Quinoprotein amine dehydrogenase"/>
    <property type="match status" value="2"/>
</dbReference>
<reference evidence="4 5" key="1">
    <citation type="journal article" date="2010" name="Nature">
        <title>The Ectocarpus genome and the independent evolution of multicellularity in brown algae.</title>
        <authorList>
            <person name="Cock J.M."/>
            <person name="Sterck L."/>
            <person name="Rouze P."/>
            <person name="Scornet D."/>
            <person name="Allen A.E."/>
            <person name="Amoutzias G."/>
            <person name="Anthouard V."/>
            <person name="Artiguenave F."/>
            <person name="Aury J.M."/>
            <person name="Badger J.H."/>
            <person name="Beszteri B."/>
            <person name="Billiau K."/>
            <person name="Bonnet E."/>
            <person name="Bothwell J.H."/>
            <person name="Bowler C."/>
            <person name="Boyen C."/>
            <person name="Brownlee C."/>
            <person name="Carrano C.J."/>
            <person name="Charrier B."/>
            <person name="Cho G.Y."/>
            <person name="Coelho S.M."/>
            <person name="Collen J."/>
            <person name="Corre E."/>
            <person name="Da Silva C."/>
            <person name="Delage L."/>
            <person name="Delaroque N."/>
            <person name="Dittami S.M."/>
            <person name="Doulbeau S."/>
            <person name="Elias M."/>
            <person name="Farnham G."/>
            <person name="Gachon C.M."/>
            <person name="Gschloessl B."/>
            <person name="Heesch S."/>
            <person name="Jabbari K."/>
            <person name="Jubin C."/>
            <person name="Kawai H."/>
            <person name="Kimura K."/>
            <person name="Kloareg B."/>
            <person name="Kupper F.C."/>
            <person name="Lang D."/>
            <person name="Le Bail A."/>
            <person name="Leblanc C."/>
            <person name="Lerouge P."/>
            <person name="Lohr M."/>
            <person name="Lopez P.J."/>
            <person name="Martens C."/>
            <person name="Maumus F."/>
            <person name="Michel G."/>
            <person name="Miranda-Saavedra D."/>
            <person name="Morales J."/>
            <person name="Moreau H."/>
            <person name="Motomura T."/>
            <person name="Nagasato C."/>
            <person name="Napoli C.A."/>
            <person name="Nelson D.R."/>
            <person name="Nyvall-Collen P."/>
            <person name="Peters A.F."/>
            <person name="Pommier C."/>
            <person name="Potin P."/>
            <person name="Poulain J."/>
            <person name="Quesneville H."/>
            <person name="Read B."/>
            <person name="Rensing S.A."/>
            <person name="Ritter A."/>
            <person name="Rousvoal S."/>
            <person name="Samanta M."/>
            <person name="Samson G."/>
            <person name="Schroeder D.C."/>
            <person name="Segurens B."/>
            <person name="Strittmatter M."/>
            <person name="Tonon T."/>
            <person name="Tregear J.W."/>
            <person name="Valentin K."/>
            <person name="von Dassow P."/>
            <person name="Yamagishi T."/>
            <person name="Van de Peer Y."/>
            <person name="Wincker P."/>
        </authorList>
    </citation>
    <scope>NUCLEOTIDE SEQUENCE [LARGE SCALE GENOMIC DNA]</scope>
    <source>
        <strain evidence="5">Ec32 / CCAP1310/4</strain>
    </source>
</reference>
<dbReference type="PROSITE" id="PS50294">
    <property type="entry name" value="WD_REPEATS_REGION"/>
    <property type="match status" value="1"/>
</dbReference>
<dbReference type="PROSITE" id="PS50082">
    <property type="entry name" value="WD_REPEATS_2"/>
    <property type="match status" value="2"/>
</dbReference>
<dbReference type="PRINTS" id="PR00320">
    <property type="entry name" value="GPROTEINBRPT"/>
</dbReference>
<feature type="repeat" description="WD" evidence="3">
    <location>
        <begin position="27"/>
        <end position="68"/>
    </location>
</feature>
<name>D7FSW0_ECTSI</name>
<dbReference type="EMBL" id="FN649760">
    <property type="protein sequence ID" value="CBJ31251.1"/>
    <property type="molecule type" value="Genomic_DNA"/>
</dbReference>
<dbReference type="PROSITE" id="PS00678">
    <property type="entry name" value="WD_REPEATS_1"/>
    <property type="match status" value="2"/>
</dbReference>
<dbReference type="InterPro" id="IPR020472">
    <property type="entry name" value="WD40_PAC1"/>
</dbReference>
<dbReference type="eggNOG" id="KOG0263">
    <property type="taxonomic scope" value="Eukaryota"/>
</dbReference>
<keyword evidence="2" id="KW-0677">Repeat</keyword>
<dbReference type="InterPro" id="IPR036322">
    <property type="entry name" value="WD40_repeat_dom_sf"/>
</dbReference>